<dbReference type="SUPFAM" id="SSF63825">
    <property type="entry name" value="YWTD domain"/>
    <property type="match status" value="1"/>
</dbReference>
<dbReference type="InterPro" id="IPR006311">
    <property type="entry name" value="TAT_signal"/>
</dbReference>
<feature type="domain" description="FlgD/Vpr Ig-like" evidence="1">
    <location>
        <begin position="732"/>
        <end position="789"/>
    </location>
</feature>
<dbReference type="AlphaFoldDB" id="A0A7M2SKQ7"/>
<dbReference type="KEGG" id="sfeu:IM697_39530"/>
<proteinExistence type="predicted"/>
<dbReference type="PROSITE" id="PS51318">
    <property type="entry name" value="TAT"/>
    <property type="match status" value="1"/>
</dbReference>
<evidence type="ECO:0000313" key="3">
    <source>
        <dbReference type="Proteomes" id="UP000594205"/>
    </source>
</evidence>
<dbReference type="Pfam" id="PF13860">
    <property type="entry name" value="FlgD_ig"/>
    <property type="match status" value="1"/>
</dbReference>
<name>A0A7M2SKQ7_9ACTN</name>
<accession>A0A7M2SKQ7</accession>
<dbReference type="Proteomes" id="UP000594205">
    <property type="component" value="Chromosome"/>
</dbReference>
<dbReference type="EMBL" id="CP063373">
    <property type="protein sequence ID" value="QOV36058.1"/>
    <property type="molecule type" value="Genomic_DNA"/>
</dbReference>
<dbReference type="Gene3D" id="2.60.40.4070">
    <property type="match status" value="1"/>
</dbReference>
<evidence type="ECO:0000313" key="2">
    <source>
        <dbReference type="EMBL" id="QOV36058.1"/>
    </source>
</evidence>
<dbReference type="SUPFAM" id="SSF82171">
    <property type="entry name" value="DPP6 N-terminal domain-like"/>
    <property type="match status" value="1"/>
</dbReference>
<keyword evidence="3" id="KW-1185">Reference proteome</keyword>
<dbReference type="RefSeq" id="WP_194041630.1">
    <property type="nucleotide sequence ID" value="NZ_CP063373.1"/>
</dbReference>
<dbReference type="InterPro" id="IPR025965">
    <property type="entry name" value="FlgD/Vpr_Ig-like"/>
</dbReference>
<gene>
    <name evidence="2" type="ORF">IM697_39530</name>
</gene>
<evidence type="ECO:0000259" key="1">
    <source>
        <dbReference type="Pfam" id="PF13860"/>
    </source>
</evidence>
<sequence>MAPRHQPNRRRRPLVRGGLATAVALAAVGGTMPFLLSDAHAETSSLTIPAPNRFKPVANPVYGAGPGGVVERTEVKDQSALGYYRWAPDGGTPVDLPASSPYDDVNSIDGGGGSHVSVTSGDVVAIYDSPNRVRVMDMKSATTTQYTLPTGHFYRGVFGSAVLTATRDANGDKNVLHVLRMADGQLTDTLVTGLNGWVAEDGMTLGGDDRSVAIWYAHPDGTRGIGLLDLATAAVTPVLSGATGANAQVVFSDAYVAWYSPEGGNTTARVLPRATPQAADTKVELGSGDAEGTPRLGLVGDWLLTTRQFQQAAGDFLAREGAPLTALPIAGGEPKTLLAHAGWRMAQVPGGGVAVTGGASAGDWAVRRVSVGDDGAPVLRTVREVAPKEGKLRKLSLTAGHLVTAESDTTYLPALFQRQLTLGAAPSAGERSLLVRPDAQTTGEAAQRVYDSRQPVGTGDGHTVVATTDADGAQVLVVLAADGTKTVVPAVDPQTGETMPTGSAHYSAVRSASGRYVVFGDSGRGLEDRQYVVDLDASGGPKVVRVRQGQGGLAVWGTKLWMPSDSDDGTLQAVDLKSGETTVTDPITDNGCQPQQLQTAGPWVYWDCYPSGSVSSGHGVYNTQTRQSSWAPRGALGDGYVVAYDGSRGRLGLTPIGDATRTIEAFTSQYEYPIVEADRFGGAVAYAKERSARITVVDSGVATSQVAEIESRVEQSVNLTSTADAVWDADWLLSKPVIDAQVTVRNKTGRVMFTGAAKEYAAAVSFSWDGRTGDGRYVKDGTYTWELTGAPADGSGGALKVTGTVGISGGQVARTAR</sequence>
<protein>
    <recommendedName>
        <fullName evidence="1">FlgD/Vpr Ig-like domain-containing protein</fullName>
    </recommendedName>
</protein>
<organism evidence="2 3">
    <name type="scientific">Streptomyces ferrugineus</name>
    <dbReference type="NCBI Taxonomy" id="1413221"/>
    <lineage>
        <taxon>Bacteria</taxon>
        <taxon>Bacillati</taxon>
        <taxon>Actinomycetota</taxon>
        <taxon>Actinomycetes</taxon>
        <taxon>Kitasatosporales</taxon>
        <taxon>Streptomycetaceae</taxon>
        <taxon>Streptomyces</taxon>
    </lineage>
</organism>
<reference evidence="2 3" key="1">
    <citation type="submission" date="2020-10" db="EMBL/GenBank/DDBJ databases">
        <title>Streptomyces ferrugineus complate genome analysis.</title>
        <authorList>
            <person name="Anwar N."/>
        </authorList>
    </citation>
    <scope>NUCLEOTIDE SEQUENCE [LARGE SCALE GENOMIC DNA]</scope>
    <source>
        <strain evidence="2 3">CCTCC AA2014009</strain>
    </source>
</reference>